<reference evidence="2 3" key="2">
    <citation type="submission" date="2018-03" db="EMBL/GenBank/DDBJ databases">
        <authorList>
            <person name="Keele B.F."/>
        </authorList>
    </citation>
    <scope>NUCLEOTIDE SEQUENCE [LARGE SCALE GENOMIC DNA]</scope>
    <source>
        <strain evidence="2 3">D13</strain>
    </source>
</reference>
<dbReference type="Pfam" id="PF03473">
    <property type="entry name" value="MOSC"/>
    <property type="match status" value="1"/>
</dbReference>
<feature type="domain" description="MOSC" evidence="1">
    <location>
        <begin position="120"/>
        <end position="262"/>
    </location>
</feature>
<dbReference type="OrthoDB" id="581532at2"/>
<dbReference type="GO" id="GO:0003824">
    <property type="term" value="F:catalytic activity"/>
    <property type="evidence" value="ECO:0007669"/>
    <property type="project" value="InterPro"/>
</dbReference>
<protein>
    <submittedName>
        <fullName evidence="2">MOSC domain-containing protein</fullName>
    </submittedName>
</protein>
<dbReference type="SUPFAM" id="SSF50800">
    <property type="entry name" value="PK beta-barrel domain-like"/>
    <property type="match status" value="1"/>
</dbReference>
<dbReference type="GO" id="GO:0030170">
    <property type="term" value="F:pyridoxal phosphate binding"/>
    <property type="evidence" value="ECO:0007669"/>
    <property type="project" value="InterPro"/>
</dbReference>
<dbReference type="GO" id="GO:0030151">
    <property type="term" value="F:molybdenum ion binding"/>
    <property type="evidence" value="ECO:0007669"/>
    <property type="project" value="InterPro"/>
</dbReference>
<evidence type="ECO:0000313" key="2">
    <source>
        <dbReference type="EMBL" id="AVP98427.1"/>
    </source>
</evidence>
<dbReference type="Pfam" id="PF03476">
    <property type="entry name" value="MOSC_N"/>
    <property type="match status" value="1"/>
</dbReference>
<dbReference type="KEGG" id="xba:C7S18_15065"/>
<reference evidence="2 3" key="1">
    <citation type="submission" date="2018-03" db="EMBL/GenBank/DDBJ databases">
        <title>Ahniella affigens gen. nov., sp. nov., a gammaproteobacterium isolated from sandy soil near a stream.</title>
        <authorList>
            <person name="Ko Y."/>
            <person name="Kim J.-H."/>
        </authorList>
    </citation>
    <scope>NUCLEOTIDE SEQUENCE [LARGE SCALE GENOMIC DNA]</scope>
    <source>
        <strain evidence="2 3">D13</strain>
    </source>
</reference>
<sequence>MRLLEIYRHPVKSFGGELLDAAELHDLGVKGDRRFMLIDANDRFVSAREVPALLHWRAHWHDDGSLLLVAPNGASHRAQLGADTLDVTVWDDTFQALLCAADTQAWLGTHLDWPARLVFVPDPSPRAVDPQYAQAGDAVSFADGYPILIVSDASLDELQARAGLALSMRRFRPNLVISATAPHAEDQWRRLRIGECELELVKPCVRCVLTTIDPITAEPHPEREPLRSLIQYRRGPKGVTFGMNALVRRGGLIRIDDPIEPLA</sequence>
<dbReference type="EMBL" id="CP027860">
    <property type="protein sequence ID" value="AVP98427.1"/>
    <property type="molecule type" value="Genomic_DNA"/>
</dbReference>
<dbReference type="Proteomes" id="UP000241074">
    <property type="component" value="Chromosome"/>
</dbReference>
<keyword evidence="3" id="KW-1185">Reference proteome</keyword>
<dbReference type="PANTHER" id="PTHR36930:SF1">
    <property type="entry name" value="MOSC DOMAIN-CONTAINING PROTEIN"/>
    <property type="match status" value="1"/>
</dbReference>
<accession>A0A2P1PUB0</accession>
<name>A0A2P1PUB0_9GAMM</name>
<dbReference type="InterPro" id="IPR052716">
    <property type="entry name" value="MOSC_domain"/>
</dbReference>
<dbReference type="RefSeq" id="WP_106892348.1">
    <property type="nucleotide sequence ID" value="NZ_CP027860.1"/>
</dbReference>
<gene>
    <name evidence="2" type="ORF">C7S18_15065</name>
</gene>
<dbReference type="InterPro" id="IPR011037">
    <property type="entry name" value="Pyrv_Knase-like_insert_dom_sf"/>
</dbReference>
<dbReference type="PANTHER" id="PTHR36930">
    <property type="entry name" value="METAL-SULFUR CLUSTER BIOSYNTHESIS PROTEINS YUAD-RELATED"/>
    <property type="match status" value="1"/>
</dbReference>
<evidence type="ECO:0000259" key="1">
    <source>
        <dbReference type="PROSITE" id="PS51340"/>
    </source>
</evidence>
<dbReference type="AlphaFoldDB" id="A0A2P1PUB0"/>
<proteinExistence type="predicted"/>
<evidence type="ECO:0000313" key="3">
    <source>
        <dbReference type="Proteomes" id="UP000241074"/>
    </source>
</evidence>
<dbReference type="InterPro" id="IPR005302">
    <property type="entry name" value="MoCF_Sase_C"/>
</dbReference>
<dbReference type="PROSITE" id="PS51340">
    <property type="entry name" value="MOSC"/>
    <property type="match status" value="1"/>
</dbReference>
<dbReference type="InterPro" id="IPR005303">
    <property type="entry name" value="MOCOS_middle"/>
</dbReference>
<dbReference type="SUPFAM" id="SSF141673">
    <property type="entry name" value="MOSC N-terminal domain-like"/>
    <property type="match status" value="1"/>
</dbReference>
<organism evidence="2 3">
    <name type="scientific">Ahniella affigens</name>
    <dbReference type="NCBI Taxonomy" id="2021234"/>
    <lineage>
        <taxon>Bacteria</taxon>
        <taxon>Pseudomonadati</taxon>
        <taxon>Pseudomonadota</taxon>
        <taxon>Gammaproteobacteria</taxon>
        <taxon>Lysobacterales</taxon>
        <taxon>Rhodanobacteraceae</taxon>
        <taxon>Ahniella</taxon>
    </lineage>
</organism>